<keyword evidence="6 10" id="KW-0378">Hydrolase</keyword>
<dbReference type="InterPro" id="IPR010914">
    <property type="entry name" value="RsgA_GTPase_dom"/>
</dbReference>
<evidence type="ECO:0000256" key="2">
    <source>
        <dbReference type="ARBA" id="ARBA00022517"/>
    </source>
</evidence>
<keyword evidence="7 10" id="KW-0862">Zinc</keyword>
<evidence type="ECO:0000256" key="10">
    <source>
        <dbReference type="HAMAP-Rule" id="MF_01820"/>
    </source>
</evidence>
<dbReference type="RefSeq" id="WP_133442182.1">
    <property type="nucleotide sequence ID" value="NZ_CP034726.1"/>
</dbReference>
<feature type="domain" description="CP-type G" evidence="12">
    <location>
        <begin position="58"/>
        <end position="219"/>
    </location>
</feature>
<evidence type="ECO:0000259" key="12">
    <source>
        <dbReference type="PROSITE" id="PS51721"/>
    </source>
</evidence>
<evidence type="ECO:0000256" key="8">
    <source>
        <dbReference type="ARBA" id="ARBA00022884"/>
    </source>
</evidence>
<dbReference type="GO" id="GO:0005737">
    <property type="term" value="C:cytoplasm"/>
    <property type="evidence" value="ECO:0007669"/>
    <property type="project" value="UniProtKB-SubCell"/>
</dbReference>
<dbReference type="Proteomes" id="UP000294321">
    <property type="component" value="Chromosome"/>
</dbReference>
<name>A0A4P6ZLJ4_9LACO</name>
<evidence type="ECO:0000256" key="4">
    <source>
        <dbReference type="ARBA" id="ARBA00022730"/>
    </source>
</evidence>
<dbReference type="EC" id="3.6.1.-" evidence="10"/>
<evidence type="ECO:0000313" key="13">
    <source>
        <dbReference type="EMBL" id="QBP18624.1"/>
    </source>
</evidence>
<dbReference type="PANTHER" id="PTHR32120">
    <property type="entry name" value="SMALL RIBOSOMAL SUBUNIT BIOGENESIS GTPASE RSGA"/>
    <property type="match status" value="1"/>
</dbReference>
<dbReference type="GO" id="GO:0005525">
    <property type="term" value="F:GTP binding"/>
    <property type="evidence" value="ECO:0007669"/>
    <property type="project" value="UniProtKB-UniRule"/>
</dbReference>
<evidence type="ECO:0000256" key="7">
    <source>
        <dbReference type="ARBA" id="ARBA00022833"/>
    </source>
</evidence>
<feature type="binding site" evidence="10">
    <location>
        <position position="248"/>
    </location>
    <ligand>
        <name>Zn(2+)</name>
        <dbReference type="ChEBI" id="CHEBI:29105"/>
    </ligand>
</feature>
<comment type="similarity">
    <text evidence="10">Belongs to the TRAFAC class YlqF/YawG GTPase family. RsgA subfamily.</text>
</comment>
<comment type="cofactor">
    <cofactor evidence="10">
        <name>Zn(2+)</name>
        <dbReference type="ChEBI" id="CHEBI:29105"/>
    </cofactor>
    <text evidence="10">Binds 1 zinc ion per subunit.</text>
</comment>
<dbReference type="PROSITE" id="PS50936">
    <property type="entry name" value="ENGC_GTPASE"/>
    <property type="match status" value="1"/>
</dbReference>
<dbReference type="InterPro" id="IPR004881">
    <property type="entry name" value="Ribosome_biogen_GTPase_RsgA"/>
</dbReference>
<feature type="binding site" evidence="10">
    <location>
        <begin position="162"/>
        <end position="170"/>
    </location>
    <ligand>
        <name>GTP</name>
        <dbReference type="ChEBI" id="CHEBI:37565"/>
    </ligand>
</feature>
<dbReference type="Gene3D" id="3.40.50.300">
    <property type="entry name" value="P-loop containing nucleotide triphosphate hydrolases"/>
    <property type="match status" value="1"/>
</dbReference>
<comment type="subcellular location">
    <subcellularLocation>
        <location evidence="10">Cytoplasm</location>
    </subcellularLocation>
</comment>
<dbReference type="Pfam" id="PF16745">
    <property type="entry name" value="RsgA_N"/>
    <property type="match status" value="1"/>
</dbReference>
<dbReference type="PROSITE" id="PS51721">
    <property type="entry name" value="G_CP"/>
    <property type="match status" value="1"/>
</dbReference>
<dbReference type="InterPro" id="IPR027417">
    <property type="entry name" value="P-loop_NTPase"/>
</dbReference>
<evidence type="ECO:0000256" key="9">
    <source>
        <dbReference type="ARBA" id="ARBA00023134"/>
    </source>
</evidence>
<proteinExistence type="inferred from homology"/>
<dbReference type="Gene3D" id="2.40.50.140">
    <property type="entry name" value="Nucleic acid-binding proteins"/>
    <property type="match status" value="1"/>
</dbReference>
<dbReference type="AlphaFoldDB" id="A0A4P6ZLJ4"/>
<dbReference type="GO" id="GO:0046872">
    <property type="term" value="F:metal ion binding"/>
    <property type="evidence" value="ECO:0007669"/>
    <property type="project" value="UniProtKB-KW"/>
</dbReference>
<keyword evidence="4 10" id="KW-0699">rRNA-binding</keyword>
<dbReference type="InterPro" id="IPR031944">
    <property type="entry name" value="RsgA_N"/>
</dbReference>
<dbReference type="Pfam" id="PF03193">
    <property type="entry name" value="RsgA_GTPase"/>
    <property type="match status" value="1"/>
</dbReference>
<dbReference type="SUPFAM" id="SSF52540">
    <property type="entry name" value="P-loop containing nucleoside triphosphate hydrolases"/>
    <property type="match status" value="1"/>
</dbReference>
<dbReference type="SUPFAM" id="SSF50249">
    <property type="entry name" value="Nucleic acid-binding proteins"/>
    <property type="match status" value="1"/>
</dbReference>
<evidence type="ECO:0000259" key="11">
    <source>
        <dbReference type="PROSITE" id="PS50936"/>
    </source>
</evidence>
<dbReference type="GO" id="GO:0042274">
    <property type="term" value="P:ribosomal small subunit biogenesis"/>
    <property type="evidence" value="ECO:0007669"/>
    <property type="project" value="UniProtKB-UniRule"/>
</dbReference>
<feature type="domain" description="EngC GTPase" evidence="11">
    <location>
        <begin position="67"/>
        <end position="217"/>
    </location>
</feature>
<reference evidence="14" key="1">
    <citation type="submission" date="2018-12" db="EMBL/GenBank/DDBJ databases">
        <title>A new species of lactobacillus.</title>
        <authorList>
            <person name="Jian Y."/>
            <person name="Xin L."/>
            <person name="Hong Z.J."/>
            <person name="Ming L.Z."/>
            <person name="Hong X.Z."/>
        </authorList>
    </citation>
    <scope>NUCLEOTIDE SEQUENCE [LARGE SCALE GENOMIC DNA]</scope>
    <source>
        <strain evidence="14">HSLZ-75</strain>
    </source>
</reference>
<protein>
    <recommendedName>
        <fullName evidence="10">Small ribosomal subunit biogenesis GTPase RsgA</fullName>
        <ecNumber evidence="10">3.6.1.-</ecNumber>
    </recommendedName>
</protein>
<keyword evidence="3 10" id="KW-0479">Metal-binding</keyword>
<comment type="subunit">
    <text evidence="10">Monomer. Associates with 30S ribosomal subunit, binds 16S rRNA.</text>
</comment>
<accession>A0A4P6ZLJ4</accession>
<evidence type="ECO:0000256" key="6">
    <source>
        <dbReference type="ARBA" id="ARBA00022801"/>
    </source>
</evidence>
<keyword evidence="1 10" id="KW-0963">Cytoplasm</keyword>
<keyword evidence="5 10" id="KW-0547">Nucleotide-binding</keyword>
<dbReference type="HAMAP" id="MF_01820">
    <property type="entry name" value="GTPase_RsgA"/>
    <property type="match status" value="1"/>
</dbReference>
<feature type="binding site" evidence="10">
    <location>
        <begin position="107"/>
        <end position="110"/>
    </location>
    <ligand>
        <name>GTP</name>
        <dbReference type="ChEBI" id="CHEBI:37565"/>
    </ligand>
</feature>
<dbReference type="CDD" id="cd01854">
    <property type="entry name" value="YjeQ_EngC"/>
    <property type="match status" value="1"/>
</dbReference>
<feature type="binding site" evidence="10">
    <location>
        <position position="243"/>
    </location>
    <ligand>
        <name>Zn(2+)</name>
        <dbReference type="ChEBI" id="CHEBI:29105"/>
    </ligand>
</feature>
<keyword evidence="9 10" id="KW-0342">GTP-binding</keyword>
<gene>
    <name evidence="10 13" type="primary">rsgA</name>
    <name evidence="13" type="ORF">ELX58_05650</name>
</gene>
<dbReference type="GO" id="GO:0019843">
    <property type="term" value="F:rRNA binding"/>
    <property type="evidence" value="ECO:0007669"/>
    <property type="project" value="UniProtKB-KW"/>
</dbReference>
<evidence type="ECO:0000256" key="5">
    <source>
        <dbReference type="ARBA" id="ARBA00022741"/>
    </source>
</evidence>
<evidence type="ECO:0000256" key="1">
    <source>
        <dbReference type="ARBA" id="ARBA00022490"/>
    </source>
</evidence>
<feature type="binding site" evidence="10">
    <location>
        <position position="250"/>
    </location>
    <ligand>
        <name>Zn(2+)</name>
        <dbReference type="ChEBI" id="CHEBI:29105"/>
    </ligand>
</feature>
<organism evidence="13 14">
    <name type="scientific">Acetilactobacillus jinshanensis</name>
    <dbReference type="NCBI Taxonomy" id="1720083"/>
    <lineage>
        <taxon>Bacteria</taxon>
        <taxon>Bacillati</taxon>
        <taxon>Bacillota</taxon>
        <taxon>Bacilli</taxon>
        <taxon>Lactobacillales</taxon>
        <taxon>Lactobacillaceae</taxon>
        <taxon>Acetilactobacillus</taxon>
    </lineage>
</organism>
<dbReference type="KEGG" id="lji:ELX58_05650"/>
<evidence type="ECO:0000256" key="3">
    <source>
        <dbReference type="ARBA" id="ARBA00022723"/>
    </source>
</evidence>
<dbReference type="NCBIfam" id="TIGR00157">
    <property type="entry name" value="ribosome small subunit-dependent GTPase A"/>
    <property type="match status" value="1"/>
</dbReference>
<comment type="function">
    <text evidence="10">One of several proteins that assist in the late maturation steps of the functional core of the 30S ribosomal subunit. Helps release RbfA from mature subunits. May play a role in the assembly of ribosomal proteins into the subunit. Circularly permuted GTPase that catalyzes slow GTP hydrolysis, GTPase activity is stimulated by the 30S ribosomal subunit.</text>
</comment>
<dbReference type="Gene3D" id="1.10.40.50">
    <property type="entry name" value="Probable gtpase engc, domain 3"/>
    <property type="match status" value="1"/>
</dbReference>
<keyword evidence="8 10" id="KW-0694">RNA-binding</keyword>
<dbReference type="InterPro" id="IPR012340">
    <property type="entry name" value="NA-bd_OB-fold"/>
</dbReference>
<dbReference type="PANTHER" id="PTHR32120:SF11">
    <property type="entry name" value="SMALL RIBOSOMAL SUBUNIT BIOGENESIS GTPASE RSGA 1, MITOCHONDRIAL-RELATED"/>
    <property type="match status" value="1"/>
</dbReference>
<evidence type="ECO:0000313" key="14">
    <source>
        <dbReference type="Proteomes" id="UP000294321"/>
    </source>
</evidence>
<dbReference type="OrthoDB" id="9809485at2"/>
<feature type="binding site" evidence="10">
    <location>
        <position position="256"/>
    </location>
    <ligand>
        <name>Zn(2+)</name>
        <dbReference type="ChEBI" id="CHEBI:29105"/>
    </ligand>
</feature>
<keyword evidence="14" id="KW-1185">Reference proteome</keyword>
<keyword evidence="2 10" id="KW-0690">Ribosome biogenesis</keyword>
<dbReference type="GO" id="GO:0003924">
    <property type="term" value="F:GTPase activity"/>
    <property type="evidence" value="ECO:0007669"/>
    <property type="project" value="UniProtKB-UniRule"/>
</dbReference>
<dbReference type="InterPro" id="IPR030378">
    <property type="entry name" value="G_CP_dom"/>
</dbReference>
<sequence>MPVGKIYQSLGGFYDIASHGHMYRTRARGNFRAKRIKPIVGDVVDFKSGYVLSVHRRINRLSRPPLANLTQAIIVTSTQEPRFSAGLLDRQLVALGVQHIKPLIYFSKLDLLDPEQQAHYLKIAKYYHDIGYDVFAPKKAFCPTTLDLLKNHLTGQETVVMGQTGVGKSSLLNHLKPGLNLKTGQVSKALHRGKHTTRRVHLIIMNHGLIADTPGFSSYEILNVDIYHLKNYFPEFVKNSSRCKFRECLHVNEPKCQIKQMVKDGKIMKSRYDTYLHLFTLIKNRKPIYHKKH</sequence>
<dbReference type="EMBL" id="CP034726">
    <property type="protein sequence ID" value="QBP18624.1"/>
    <property type="molecule type" value="Genomic_DNA"/>
</dbReference>